<dbReference type="InterPro" id="IPR011033">
    <property type="entry name" value="PRC_barrel-like_sf"/>
</dbReference>
<protein>
    <submittedName>
        <fullName evidence="4">PRC-barrel domain containing protein</fullName>
    </submittedName>
</protein>
<name>A0A4S8P017_9HYPH</name>
<keyword evidence="5" id="KW-1185">Reference proteome</keyword>
<reference evidence="4 5" key="1">
    <citation type="submission" date="2019-04" db="EMBL/GenBank/DDBJ databases">
        <title>Genome sequence of strain shin9-1.</title>
        <authorList>
            <person name="Gao J."/>
            <person name="Sun J."/>
        </authorList>
    </citation>
    <scope>NUCLEOTIDE SEQUENCE [LARGE SCALE GENOMIC DNA]</scope>
    <source>
        <strain evidence="5">shin9-1</strain>
    </source>
</reference>
<feature type="region of interest" description="Disordered" evidence="1">
    <location>
        <begin position="145"/>
        <end position="203"/>
    </location>
</feature>
<accession>A0A4S8P017</accession>
<dbReference type="AlphaFoldDB" id="A0A4S8P017"/>
<gene>
    <name evidence="4" type="ORF">FAA97_11670</name>
</gene>
<feature type="region of interest" description="Disordered" evidence="1">
    <location>
        <begin position="31"/>
        <end position="58"/>
    </location>
</feature>
<sequence>MKTSFKALTAALLLGSTALAPAAFAQDATTATPPAATGTEAPAATPVAPDATTGAAGTANTTADAATSGTATYLTAQAENHISVDDFMDEAIYTADNESIGNVKDLLVERDGGIVAAVVGVGGFLGIGEKDVAIPFDNISITREEAEADGEPGDARLTTTETAESLRNAPEFMSLDDQADDAAASTTMTPATDSSTTSSTTAQ</sequence>
<evidence type="ECO:0000259" key="3">
    <source>
        <dbReference type="Pfam" id="PF05239"/>
    </source>
</evidence>
<dbReference type="EMBL" id="STGV01000003">
    <property type="protein sequence ID" value="THV23258.1"/>
    <property type="molecule type" value="Genomic_DNA"/>
</dbReference>
<dbReference type="Pfam" id="PF05239">
    <property type="entry name" value="PRC"/>
    <property type="match status" value="1"/>
</dbReference>
<dbReference type="PANTHER" id="PTHR36505">
    <property type="entry name" value="BLR1072 PROTEIN"/>
    <property type="match status" value="1"/>
</dbReference>
<organism evidence="4 5">
    <name type="scientific">Peteryoungia ipomoeae</name>
    <dbReference type="NCBI Taxonomy" id="1210932"/>
    <lineage>
        <taxon>Bacteria</taxon>
        <taxon>Pseudomonadati</taxon>
        <taxon>Pseudomonadota</taxon>
        <taxon>Alphaproteobacteria</taxon>
        <taxon>Hyphomicrobiales</taxon>
        <taxon>Rhizobiaceae</taxon>
        <taxon>Peteryoungia</taxon>
    </lineage>
</organism>
<dbReference type="SUPFAM" id="SSF50346">
    <property type="entry name" value="PRC-barrel domain"/>
    <property type="match status" value="1"/>
</dbReference>
<feature type="chain" id="PRO_5020268932" evidence="2">
    <location>
        <begin position="26"/>
        <end position="203"/>
    </location>
</feature>
<comment type="caution">
    <text evidence="4">The sequence shown here is derived from an EMBL/GenBank/DDBJ whole genome shotgun (WGS) entry which is preliminary data.</text>
</comment>
<feature type="signal peptide" evidence="2">
    <location>
        <begin position="1"/>
        <end position="25"/>
    </location>
</feature>
<dbReference type="Proteomes" id="UP000308828">
    <property type="component" value="Unassembled WGS sequence"/>
</dbReference>
<evidence type="ECO:0000313" key="4">
    <source>
        <dbReference type="EMBL" id="THV23258.1"/>
    </source>
</evidence>
<evidence type="ECO:0000256" key="2">
    <source>
        <dbReference type="SAM" id="SignalP"/>
    </source>
</evidence>
<keyword evidence="2" id="KW-0732">Signal</keyword>
<proteinExistence type="predicted"/>
<dbReference type="Gene3D" id="2.30.30.240">
    <property type="entry name" value="PRC-barrel domain"/>
    <property type="match status" value="1"/>
</dbReference>
<dbReference type="PANTHER" id="PTHR36505:SF1">
    <property type="entry name" value="BLR1072 PROTEIN"/>
    <property type="match status" value="1"/>
</dbReference>
<evidence type="ECO:0000256" key="1">
    <source>
        <dbReference type="SAM" id="MobiDB-lite"/>
    </source>
</evidence>
<dbReference type="InterPro" id="IPR027275">
    <property type="entry name" value="PRC-brl_dom"/>
</dbReference>
<evidence type="ECO:0000313" key="5">
    <source>
        <dbReference type="Proteomes" id="UP000308828"/>
    </source>
</evidence>
<feature type="domain" description="PRC-barrel" evidence="3">
    <location>
        <begin position="81"/>
        <end position="144"/>
    </location>
</feature>
<dbReference type="OrthoDB" id="7818259at2"/>
<dbReference type="RefSeq" id="WP_136598699.1">
    <property type="nucleotide sequence ID" value="NZ_STGV01000003.1"/>
</dbReference>
<feature type="compositionally biased region" description="Low complexity" evidence="1">
    <location>
        <begin position="181"/>
        <end position="203"/>
    </location>
</feature>